<sequence length="304" mass="32857">MSRTATAAAPQGRKAQQGRSGSSAALRKPQRRPLTLGRVLTYAALTLGAVVVLFPVYFGFIGSFMGPADINAYPASLWPFNGFRAENFAGALDSIPLARQYLNSVVMAGLITLGQLVTSLMAAYALVFLKVRGKAFWFALFLCSMMVPAEAIIIPNYLTMSSAGLINTIPALVLPFLAHGFGIFLLRQAFMSFPLELWEAAKIDGAGHLRFLLSVLVPLSKPTLAALGIWSFLSAWNMYFWPLLVTQTPQMQTIQIGITQLRSADNFNAGLVLAGTVLAIIPTLLLVIFGQRFIVRGLTAGSIK</sequence>
<dbReference type="Gene3D" id="1.10.3720.10">
    <property type="entry name" value="MetI-like"/>
    <property type="match status" value="1"/>
</dbReference>
<evidence type="ECO:0000256" key="4">
    <source>
        <dbReference type="ARBA" id="ARBA00022692"/>
    </source>
</evidence>
<comment type="caution">
    <text evidence="10">The sequence shown here is derived from an EMBL/GenBank/DDBJ whole genome shotgun (WGS) entry which is preliminary data.</text>
</comment>
<dbReference type="CDD" id="cd06261">
    <property type="entry name" value="TM_PBP2"/>
    <property type="match status" value="1"/>
</dbReference>
<dbReference type="GO" id="GO:0005886">
    <property type="term" value="C:plasma membrane"/>
    <property type="evidence" value="ECO:0007669"/>
    <property type="project" value="UniProtKB-SubCell"/>
</dbReference>
<evidence type="ECO:0000313" key="10">
    <source>
        <dbReference type="EMBL" id="MCC3297506.1"/>
    </source>
</evidence>
<keyword evidence="4 7" id="KW-0812">Transmembrane</keyword>
<dbReference type="EMBL" id="JAJFZV010000005">
    <property type="protein sequence ID" value="MCC3297506.1"/>
    <property type="molecule type" value="Genomic_DNA"/>
</dbReference>
<evidence type="ECO:0000313" key="11">
    <source>
        <dbReference type="Proteomes" id="UP001139158"/>
    </source>
</evidence>
<dbReference type="AlphaFoldDB" id="A0A9X1SCA8"/>
<keyword evidence="11" id="KW-1185">Reference proteome</keyword>
<feature type="transmembrane region" description="Helical" evidence="7">
    <location>
        <begin position="269"/>
        <end position="289"/>
    </location>
</feature>
<evidence type="ECO:0000256" key="6">
    <source>
        <dbReference type="ARBA" id="ARBA00023136"/>
    </source>
</evidence>
<evidence type="ECO:0000256" key="3">
    <source>
        <dbReference type="ARBA" id="ARBA00022475"/>
    </source>
</evidence>
<name>A0A9X1SCA8_9MICC</name>
<evidence type="ECO:0000256" key="1">
    <source>
        <dbReference type="ARBA" id="ARBA00004651"/>
    </source>
</evidence>
<dbReference type="PROSITE" id="PS50928">
    <property type="entry name" value="ABC_TM1"/>
    <property type="match status" value="1"/>
</dbReference>
<keyword evidence="6 7" id="KW-0472">Membrane</keyword>
<dbReference type="RefSeq" id="WP_227895394.1">
    <property type="nucleotide sequence ID" value="NZ_CP099466.1"/>
</dbReference>
<feature type="region of interest" description="Disordered" evidence="8">
    <location>
        <begin position="1"/>
        <end position="29"/>
    </location>
</feature>
<protein>
    <submittedName>
        <fullName evidence="10">Carbohydrate ABC transporter permease</fullName>
    </submittedName>
</protein>
<feature type="transmembrane region" description="Helical" evidence="7">
    <location>
        <begin position="136"/>
        <end position="157"/>
    </location>
</feature>
<evidence type="ECO:0000256" key="8">
    <source>
        <dbReference type="SAM" id="MobiDB-lite"/>
    </source>
</evidence>
<dbReference type="PANTHER" id="PTHR43744:SF8">
    <property type="entry name" value="SN-GLYCEROL-3-PHOSPHATE TRANSPORT SYSTEM PERMEASE PROTEIN UGPE"/>
    <property type="match status" value="1"/>
</dbReference>
<dbReference type="InterPro" id="IPR000515">
    <property type="entry name" value="MetI-like"/>
</dbReference>
<feature type="transmembrane region" description="Helical" evidence="7">
    <location>
        <begin position="39"/>
        <end position="60"/>
    </location>
</feature>
<feature type="domain" description="ABC transmembrane type-1" evidence="9">
    <location>
        <begin position="101"/>
        <end position="290"/>
    </location>
</feature>
<gene>
    <name evidence="10" type="ORF">LJ757_06760</name>
</gene>
<comment type="similarity">
    <text evidence="7">Belongs to the binding-protein-dependent transport system permease family.</text>
</comment>
<accession>A0A9X1SCA8</accession>
<reference evidence="10" key="1">
    <citation type="submission" date="2021-10" db="EMBL/GenBank/DDBJ databases">
        <title>Novel species in genus Arthrobacter.</title>
        <authorList>
            <person name="Liu Y."/>
        </authorList>
    </citation>
    <scope>NUCLEOTIDE SEQUENCE</scope>
    <source>
        <strain evidence="10">Zg-Y453</strain>
    </source>
</reference>
<feature type="transmembrane region" description="Helical" evidence="7">
    <location>
        <begin position="169"/>
        <end position="190"/>
    </location>
</feature>
<evidence type="ECO:0000256" key="2">
    <source>
        <dbReference type="ARBA" id="ARBA00022448"/>
    </source>
</evidence>
<evidence type="ECO:0000256" key="7">
    <source>
        <dbReference type="RuleBase" id="RU363032"/>
    </source>
</evidence>
<keyword evidence="3" id="KW-1003">Cell membrane</keyword>
<dbReference type="InterPro" id="IPR035906">
    <property type="entry name" value="MetI-like_sf"/>
</dbReference>
<dbReference type="Pfam" id="PF00528">
    <property type="entry name" value="BPD_transp_1"/>
    <property type="match status" value="1"/>
</dbReference>
<feature type="transmembrane region" description="Helical" evidence="7">
    <location>
        <begin position="211"/>
        <end position="233"/>
    </location>
</feature>
<evidence type="ECO:0000259" key="9">
    <source>
        <dbReference type="PROSITE" id="PS50928"/>
    </source>
</evidence>
<keyword evidence="2 7" id="KW-0813">Transport</keyword>
<dbReference type="GO" id="GO:0055085">
    <property type="term" value="P:transmembrane transport"/>
    <property type="evidence" value="ECO:0007669"/>
    <property type="project" value="InterPro"/>
</dbReference>
<organism evidence="10 11">
    <name type="scientific">Arthrobacter caoxuetaonis</name>
    <dbReference type="NCBI Taxonomy" id="2886935"/>
    <lineage>
        <taxon>Bacteria</taxon>
        <taxon>Bacillati</taxon>
        <taxon>Actinomycetota</taxon>
        <taxon>Actinomycetes</taxon>
        <taxon>Micrococcales</taxon>
        <taxon>Micrococcaceae</taxon>
        <taxon>Arthrobacter</taxon>
    </lineage>
</organism>
<keyword evidence="5 7" id="KW-1133">Transmembrane helix</keyword>
<dbReference type="SUPFAM" id="SSF161098">
    <property type="entry name" value="MetI-like"/>
    <property type="match status" value="1"/>
</dbReference>
<comment type="subcellular location">
    <subcellularLocation>
        <location evidence="1 7">Cell membrane</location>
        <topology evidence="1 7">Multi-pass membrane protein</topology>
    </subcellularLocation>
</comment>
<proteinExistence type="inferred from homology"/>
<dbReference type="Proteomes" id="UP001139158">
    <property type="component" value="Unassembled WGS sequence"/>
</dbReference>
<dbReference type="PANTHER" id="PTHR43744">
    <property type="entry name" value="ABC TRANSPORTER PERMEASE PROTEIN MG189-RELATED-RELATED"/>
    <property type="match status" value="1"/>
</dbReference>
<evidence type="ECO:0000256" key="5">
    <source>
        <dbReference type="ARBA" id="ARBA00022989"/>
    </source>
</evidence>
<feature type="transmembrane region" description="Helical" evidence="7">
    <location>
        <begin position="105"/>
        <end position="129"/>
    </location>
</feature>